<accession>A0A976N1I6</accession>
<evidence type="ECO:0000313" key="1">
    <source>
        <dbReference type="EMBL" id="UPW40773.1"/>
    </source>
</evidence>
<proteinExistence type="predicted"/>
<sequence length="41" mass="5287">MRRKQYRKYAKAMTSKRRFYRRAKRMRRLNRAMPRRGGFHL</sequence>
<dbReference type="EMBL" id="OM869495">
    <property type="protein sequence ID" value="UPW40773.1"/>
    <property type="molecule type" value="Genomic_DNA"/>
</dbReference>
<name>A0A976N1I6_9VIRU</name>
<protein>
    <submittedName>
        <fullName evidence="1">Uncharacterized protein</fullName>
    </submittedName>
</protein>
<reference evidence="1" key="1">
    <citation type="submission" date="2022-02" db="EMBL/GenBank/DDBJ databases">
        <title>Towards deciphering the DNA virus diversity associated with rodent species in the families Cricetidae and Heteromyidae.</title>
        <authorList>
            <person name="Lund M."/>
            <person name="Larsen B.B."/>
            <person name="Gryseels S."/>
            <person name="Kraberger S."/>
            <person name="Rowsey D.M."/>
            <person name="Steger L."/>
            <person name="Yule K.M."/>
            <person name="Upham N.S."/>
            <person name="Worobey M."/>
            <person name="Van Doorslaer K."/>
            <person name="Varsani A."/>
        </authorList>
    </citation>
    <scope>NUCLEOTIDE SEQUENCE</scope>
    <source>
        <strain evidence="1">UA08Rod_7256</strain>
    </source>
</reference>
<organism evidence="1">
    <name type="scientific">Sigmofec virus UA08Rod_7256</name>
    <dbReference type="NCBI Taxonomy" id="2929244"/>
    <lineage>
        <taxon>Viruses</taxon>
        <taxon>Monodnaviria</taxon>
        <taxon>Sangervirae</taxon>
        <taxon>Phixviricota</taxon>
        <taxon>Malgrandaviricetes</taxon>
        <taxon>Petitvirales</taxon>
        <taxon>Microviridae</taxon>
    </lineage>
</organism>